<gene>
    <name evidence="2" type="ORF">FRZ00_26330</name>
</gene>
<name>A0A5N5W1S3_STRMB</name>
<comment type="caution">
    <text evidence="2">The sequence shown here is derived from an EMBL/GenBank/DDBJ whole genome shotgun (WGS) entry which is preliminary data.</text>
</comment>
<organism evidence="2 3">
    <name type="scientific">Streptomyces mobaraensis</name>
    <name type="common">Streptoverticillium mobaraense</name>
    <dbReference type="NCBI Taxonomy" id="35621"/>
    <lineage>
        <taxon>Bacteria</taxon>
        <taxon>Bacillati</taxon>
        <taxon>Actinomycetota</taxon>
        <taxon>Actinomycetes</taxon>
        <taxon>Kitasatosporales</taxon>
        <taxon>Streptomycetaceae</taxon>
        <taxon>Streptomyces</taxon>
    </lineage>
</organism>
<protein>
    <submittedName>
        <fullName evidence="2">Uncharacterized protein</fullName>
    </submittedName>
</protein>
<feature type="region of interest" description="Disordered" evidence="1">
    <location>
        <begin position="41"/>
        <end position="63"/>
    </location>
</feature>
<evidence type="ECO:0000256" key="1">
    <source>
        <dbReference type="SAM" id="MobiDB-lite"/>
    </source>
</evidence>
<evidence type="ECO:0000313" key="3">
    <source>
        <dbReference type="Proteomes" id="UP000327000"/>
    </source>
</evidence>
<dbReference type="AlphaFoldDB" id="A0A5N5W1S3"/>
<sequence>MPTSPSHPALTLWGYTPTSCRSVRTPAPWEVARLAVQAGDFLAQHTKRPTPSPRPPRYSDRSIDTRAQTPLYADGWVLTHTWQKIAQTGRPASPAAVEPDVVARRISSGAAASSLRNLIDRAFRILREPSDAPDGVVLTVEVEHLLPDDWWTYLSGGWLASVTGAPGQSALAPLPPAPSKRELKDVIDFLHGIEESQDRQVIRDALCVRAHERGAHEKVADALSTLRHEAPLNDRHDRTIAARLLSLHPMALEVGDESVLDLTASLRTRN</sequence>
<proteinExistence type="predicted"/>
<accession>A0A5N5W1S3</accession>
<dbReference type="RefSeq" id="WP_152265198.1">
    <property type="nucleotide sequence ID" value="NZ_VOKX01000106.1"/>
</dbReference>
<dbReference type="Proteomes" id="UP000327000">
    <property type="component" value="Unassembled WGS sequence"/>
</dbReference>
<evidence type="ECO:0000313" key="2">
    <source>
        <dbReference type="EMBL" id="KAB7835741.1"/>
    </source>
</evidence>
<keyword evidence="3" id="KW-1185">Reference proteome</keyword>
<reference evidence="2 3" key="1">
    <citation type="journal article" date="2019" name="Microb. Cell Fact.">
        <title>Exploring novel herbicidin analogues by transcriptional regulator overexpression and MS/MS molecular networking.</title>
        <authorList>
            <person name="Shi Y."/>
            <person name="Gu R."/>
            <person name="Li Y."/>
            <person name="Wang X."/>
            <person name="Ren W."/>
            <person name="Li X."/>
            <person name="Wang L."/>
            <person name="Xie Y."/>
            <person name="Hong B."/>
        </authorList>
    </citation>
    <scope>NUCLEOTIDE SEQUENCE [LARGE SCALE GENOMIC DNA]</scope>
    <source>
        <strain evidence="2 3">US-43</strain>
    </source>
</reference>
<dbReference type="EMBL" id="VOKX01000106">
    <property type="protein sequence ID" value="KAB7835741.1"/>
    <property type="molecule type" value="Genomic_DNA"/>
</dbReference>